<dbReference type="Gene3D" id="3.50.50.100">
    <property type="match status" value="1"/>
</dbReference>
<protein>
    <submittedName>
        <fullName evidence="8">Uncharacterized protein</fullName>
    </submittedName>
</protein>
<dbReference type="GO" id="GO:0005739">
    <property type="term" value="C:mitochondrion"/>
    <property type="evidence" value="ECO:0007669"/>
    <property type="project" value="TreeGrafter"/>
</dbReference>
<keyword evidence="5" id="KW-0520">NAD</keyword>
<evidence type="ECO:0000256" key="1">
    <source>
        <dbReference type="ARBA" id="ARBA00005272"/>
    </source>
</evidence>
<dbReference type="SUPFAM" id="SSF51905">
    <property type="entry name" value="FAD/NAD(P)-binding domain"/>
    <property type="match status" value="1"/>
</dbReference>
<feature type="domain" description="FAD/NAD(P)-binding" evidence="6">
    <location>
        <begin position="79"/>
        <end position="388"/>
    </location>
</feature>
<dbReference type="InterPro" id="IPR054585">
    <property type="entry name" value="NDH2-like_C"/>
</dbReference>
<evidence type="ECO:0000256" key="2">
    <source>
        <dbReference type="ARBA" id="ARBA00022630"/>
    </source>
</evidence>
<sequence length="581" mass="64424">MSSASMCRTTYMYLHALTSPARRANLGKAYSRVHRISSRCPRCYSIQTNPRQGKSISGDHNGTILASSNFSSPETKKQRVVILGSGWAGYSFARTLDPAKFDRIVISPRGYFVFTPLLASTSVGTLEFRAVLEPVRRLPGGVRFYQGWADDVDFSRKVIRVEANAVDGLPSEVLSSTVPVKQETKKGEVFNVEYDKLVIAVGAYSQTFGITGVREHAHFLRDVGDARRIRLRVLSLFEQCSYPTSPSGGSSTHVAEGSLSEADKRSLLHFVIVGGGPTGIEFAAELHDLIHEDLKRLYPELMPLVRITVYDIAPKVLPMFDQALAQYAMDTFARQGIQVRTEHHLERVRIADGALGSAHGGLSIKIKEYSEEVNAGLVVWSTGLMQNPFVEHLVGKEFALAKDTDHQKGQDAQRCRLVKDAKTGGILTDAYLRARITDNEASQPHDTAGATAKPVMPDVFVIGDCAVNEHDRSLPKTAQVAAQQAGYLAKHLNKATHNGSLDSVDVSSTWKPFKFRNWGTLTYLGGWKAIHQSSADELRGWVAWVVWRGAYLTRSMSLRNKMMVPVYWFVSWVFGRDISRF</sequence>
<reference evidence="8 9" key="1">
    <citation type="journal article" date="2015" name="Genome Announc.">
        <title>Genome sequence and annotation of Trichoderma parareesei, the ancestor of the cellulase producer Trichoderma reesei.</title>
        <authorList>
            <person name="Yang D."/>
            <person name="Pomraning K."/>
            <person name="Kopchinskiy A."/>
            <person name="Karimi Aghcheh R."/>
            <person name="Atanasova L."/>
            <person name="Chenthamara K."/>
            <person name="Baker S.E."/>
            <person name="Zhang R."/>
            <person name="Shen Q."/>
            <person name="Freitag M."/>
            <person name="Kubicek C.P."/>
            <person name="Druzhinina I.S."/>
        </authorList>
    </citation>
    <scope>NUCLEOTIDE SEQUENCE [LARGE SCALE GENOMIC DNA]</scope>
    <source>
        <strain evidence="8 9">CBS 125925</strain>
    </source>
</reference>
<gene>
    <name evidence="8" type="ORF">A9Z42_0028350</name>
</gene>
<dbReference type="InterPro" id="IPR045024">
    <property type="entry name" value="NDH-2"/>
</dbReference>
<feature type="domain" description="External alternative NADH-ubiquinone oxidoreductase-like C-terminal" evidence="7">
    <location>
        <begin position="519"/>
        <end position="577"/>
    </location>
</feature>
<dbReference type="GO" id="GO:0003954">
    <property type="term" value="F:NADH dehydrogenase activity"/>
    <property type="evidence" value="ECO:0007669"/>
    <property type="project" value="InterPro"/>
</dbReference>
<evidence type="ECO:0000256" key="3">
    <source>
        <dbReference type="ARBA" id="ARBA00022827"/>
    </source>
</evidence>
<accession>A0A2H2ZGQ2</accession>
<evidence type="ECO:0000313" key="8">
    <source>
        <dbReference type="EMBL" id="OTA02470.1"/>
    </source>
</evidence>
<keyword evidence="4" id="KW-0560">Oxidoreductase</keyword>
<proteinExistence type="inferred from homology"/>
<dbReference type="PANTHER" id="PTHR43706:SF17">
    <property type="entry name" value="NADH DEHYDROGENASE (EUROFUNG)"/>
    <property type="match status" value="1"/>
</dbReference>
<evidence type="ECO:0000256" key="5">
    <source>
        <dbReference type="ARBA" id="ARBA00023027"/>
    </source>
</evidence>
<keyword evidence="2" id="KW-0285">Flavoprotein</keyword>
<evidence type="ECO:0000313" key="9">
    <source>
        <dbReference type="Proteomes" id="UP000219286"/>
    </source>
</evidence>
<evidence type="ECO:0000256" key="4">
    <source>
        <dbReference type="ARBA" id="ARBA00023002"/>
    </source>
</evidence>
<dbReference type="Pfam" id="PF07992">
    <property type="entry name" value="Pyr_redox_2"/>
    <property type="match status" value="1"/>
</dbReference>
<dbReference type="OrthoDB" id="3244603at2759"/>
<organism evidence="8 9">
    <name type="scientific">Trichoderma parareesei</name>
    <name type="common">Filamentous fungus</name>
    <dbReference type="NCBI Taxonomy" id="858221"/>
    <lineage>
        <taxon>Eukaryota</taxon>
        <taxon>Fungi</taxon>
        <taxon>Dikarya</taxon>
        <taxon>Ascomycota</taxon>
        <taxon>Pezizomycotina</taxon>
        <taxon>Sordariomycetes</taxon>
        <taxon>Hypocreomycetidae</taxon>
        <taxon>Hypocreales</taxon>
        <taxon>Hypocreaceae</taxon>
        <taxon>Trichoderma</taxon>
    </lineage>
</organism>
<dbReference type="Pfam" id="PF22366">
    <property type="entry name" value="NDH2_C"/>
    <property type="match status" value="1"/>
</dbReference>
<evidence type="ECO:0000259" key="7">
    <source>
        <dbReference type="Pfam" id="PF22366"/>
    </source>
</evidence>
<comment type="caution">
    <text evidence="8">The sequence shown here is derived from an EMBL/GenBank/DDBJ whole genome shotgun (WGS) entry which is preliminary data.</text>
</comment>
<dbReference type="AlphaFoldDB" id="A0A2H2ZGQ2"/>
<dbReference type="PRINTS" id="PR00368">
    <property type="entry name" value="FADPNR"/>
</dbReference>
<comment type="similarity">
    <text evidence="1">Belongs to the NADH dehydrogenase family.</text>
</comment>
<keyword evidence="3" id="KW-0274">FAD</keyword>
<dbReference type="Proteomes" id="UP000219286">
    <property type="component" value="Unassembled WGS sequence"/>
</dbReference>
<evidence type="ECO:0000259" key="6">
    <source>
        <dbReference type="Pfam" id="PF07992"/>
    </source>
</evidence>
<dbReference type="EMBL" id="LFMI01000320">
    <property type="protein sequence ID" value="OTA02470.1"/>
    <property type="molecule type" value="Genomic_DNA"/>
</dbReference>
<keyword evidence="9" id="KW-1185">Reference proteome</keyword>
<dbReference type="InterPro" id="IPR023753">
    <property type="entry name" value="FAD/NAD-binding_dom"/>
</dbReference>
<name>A0A2H2ZGQ2_TRIPA</name>
<dbReference type="PANTHER" id="PTHR43706">
    <property type="entry name" value="NADH DEHYDROGENASE"/>
    <property type="match status" value="1"/>
</dbReference>
<dbReference type="InterPro" id="IPR036188">
    <property type="entry name" value="FAD/NAD-bd_sf"/>
</dbReference>